<protein>
    <submittedName>
        <fullName evidence="1">Uncharacterized protein</fullName>
    </submittedName>
</protein>
<reference evidence="1 2" key="1">
    <citation type="journal article" date="2009" name="J. Bacteriol.">
        <title>Genome sequences of three Agrobacterium biovars help elucidate the evolution of multichromosome genomes in bacteria.</title>
        <authorList>
            <person name="Slater S.C."/>
            <person name="Goldman B.S."/>
            <person name="Goodner B."/>
            <person name="Setubal J.C."/>
            <person name="Farrand S.K."/>
            <person name="Nester E.W."/>
            <person name="Burr T.J."/>
            <person name="Banta L."/>
            <person name="Dickerman A.W."/>
            <person name="Paulsen I."/>
            <person name="Otten L."/>
            <person name="Suen G."/>
            <person name="Welch R."/>
            <person name="Almeida N.F."/>
            <person name="Arnold F."/>
            <person name="Burton O.T."/>
            <person name="Du Z."/>
            <person name="Ewing A."/>
            <person name="Godsy E."/>
            <person name="Heisel S."/>
            <person name="Houmiel K.L."/>
            <person name="Jhaveri J."/>
            <person name="Lu J."/>
            <person name="Miller N.M."/>
            <person name="Norton S."/>
            <person name="Chen Q."/>
            <person name="Phoolcharoen W."/>
            <person name="Ohlin V."/>
            <person name="Ondrusek D."/>
            <person name="Pride N."/>
            <person name="Stricklin S.L."/>
            <person name="Sun J."/>
            <person name="Wheeler C."/>
            <person name="Wilson L."/>
            <person name="Zhu H."/>
            <person name="Wood D.W."/>
        </authorList>
    </citation>
    <scope>NUCLEOTIDE SEQUENCE [LARGE SCALE GENOMIC DNA]</scope>
    <source>
        <strain evidence="2">S4 / ATCC BAA-846</strain>
    </source>
</reference>
<organism evidence="1 2">
    <name type="scientific">Allorhizobium ampelinum (strain ATCC BAA-846 / DSM 112012 / S4)</name>
    <name type="common">Agrobacterium vitis (strain S4)</name>
    <dbReference type="NCBI Taxonomy" id="311402"/>
    <lineage>
        <taxon>Bacteria</taxon>
        <taxon>Pseudomonadati</taxon>
        <taxon>Pseudomonadota</taxon>
        <taxon>Alphaproteobacteria</taxon>
        <taxon>Hyphomicrobiales</taxon>
        <taxon>Rhizobiaceae</taxon>
        <taxon>Rhizobium/Agrobacterium group</taxon>
        <taxon>Allorhizobium</taxon>
        <taxon>Allorhizobium ampelinum</taxon>
    </lineage>
</organism>
<dbReference type="HOGENOM" id="CLU_1691796_0_0_5"/>
<dbReference type="EMBL" id="CP000634">
    <property type="protein sequence ID" value="ACM39015.1"/>
    <property type="molecule type" value="Genomic_DNA"/>
</dbReference>
<proteinExistence type="predicted"/>
<keyword evidence="2" id="KW-1185">Reference proteome</keyword>
<accession>B9K2B7</accession>
<evidence type="ECO:0000313" key="1">
    <source>
        <dbReference type="EMBL" id="ACM39015.1"/>
    </source>
</evidence>
<name>B9K2B7_ALLAM</name>
<dbReference type="AlphaFoldDB" id="B9K2B7"/>
<sequence>MVTTTGPGKLPGPIAFYHRMESTVSLKKLTLPSGVQGIMDIWKTLEAVIVQGHSLHLFLRTALAFQRLQFARPHDGANAGFSCKQAGCDGNTIPIHLQGITFQTTQFLRQICPAQVCIGIVDHGDRPVYAIRSFGMTSNNHHYCRKAHHGQSPYP</sequence>
<dbReference type="KEGG" id="avi:Avi_5995"/>
<gene>
    <name evidence="1" type="ordered locus">Avi_5995</name>
</gene>
<dbReference type="Proteomes" id="UP000001596">
    <property type="component" value="Chromosome 2"/>
</dbReference>
<evidence type="ECO:0000313" key="2">
    <source>
        <dbReference type="Proteomes" id="UP000001596"/>
    </source>
</evidence>